<reference evidence="2" key="1">
    <citation type="submission" date="2018-02" db="EMBL/GenBank/DDBJ databases">
        <authorList>
            <person name="Cohen D.B."/>
            <person name="Kent A.D."/>
        </authorList>
    </citation>
    <scope>NUCLEOTIDE SEQUENCE</scope>
</reference>
<feature type="compositionally biased region" description="Polar residues" evidence="1">
    <location>
        <begin position="95"/>
        <end position="104"/>
    </location>
</feature>
<gene>
    <name evidence="2" type="ORF">FSB_LOCUS59518</name>
</gene>
<proteinExistence type="predicted"/>
<sequence length="110" mass="12097">MEAISFCDCNKENIPPPLSTKRINPVPANAPSSKKTNKRRSRKPLADITNLLYYPVLPSSIPQPQSVYLLLSSSASVSTSNPRKRKAIPKVDSVQVPTSSNSKSLRMGFR</sequence>
<evidence type="ECO:0000256" key="1">
    <source>
        <dbReference type="SAM" id="MobiDB-lite"/>
    </source>
</evidence>
<dbReference type="AlphaFoldDB" id="A0A2N9J284"/>
<feature type="region of interest" description="Disordered" evidence="1">
    <location>
        <begin position="17"/>
        <end position="44"/>
    </location>
</feature>
<protein>
    <submittedName>
        <fullName evidence="2">Uncharacterized protein</fullName>
    </submittedName>
</protein>
<accession>A0A2N9J284</accession>
<dbReference type="EMBL" id="OIVN01006370">
    <property type="protein sequence ID" value="SPD31636.1"/>
    <property type="molecule type" value="Genomic_DNA"/>
</dbReference>
<evidence type="ECO:0000313" key="2">
    <source>
        <dbReference type="EMBL" id="SPD31636.1"/>
    </source>
</evidence>
<name>A0A2N9J284_FAGSY</name>
<feature type="region of interest" description="Disordered" evidence="1">
    <location>
        <begin position="74"/>
        <end position="110"/>
    </location>
</feature>
<organism evidence="2">
    <name type="scientific">Fagus sylvatica</name>
    <name type="common">Beechnut</name>
    <dbReference type="NCBI Taxonomy" id="28930"/>
    <lineage>
        <taxon>Eukaryota</taxon>
        <taxon>Viridiplantae</taxon>
        <taxon>Streptophyta</taxon>
        <taxon>Embryophyta</taxon>
        <taxon>Tracheophyta</taxon>
        <taxon>Spermatophyta</taxon>
        <taxon>Magnoliopsida</taxon>
        <taxon>eudicotyledons</taxon>
        <taxon>Gunneridae</taxon>
        <taxon>Pentapetalae</taxon>
        <taxon>rosids</taxon>
        <taxon>fabids</taxon>
        <taxon>Fagales</taxon>
        <taxon>Fagaceae</taxon>
        <taxon>Fagus</taxon>
    </lineage>
</organism>